<dbReference type="EMBL" id="LBPD01000009">
    <property type="protein sequence ID" value="KKP52064.1"/>
    <property type="molecule type" value="Genomic_DNA"/>
</dbReference>
<dbReference type="GO" id="GO:0043565">
    <property type="term" value="F:sequence-specific DNA binding"/>
    <property type="evidence" value="ECO:0007669"/>
    <property type="project" value="InterPro"/>
</dbReference>
<evidence type="ECO:0000313" key="2">
    <source>
        <dbReference type="Proteomes" id="UP000034045"/>
    </source>
</evidence>
<proteinExistence type="predicted"/>
<dbReference type="InterPro" id="IPR038116">
    <property type="entry name" value="TrpR-like_sf"/>
</dbReference>
<accession>A0A0G0A5L2</accession>
<comment type="caution">
    <text evidence="1">The sequence shown here is derived from an EMBL/GenBank/DDBJ whole genome shotgun (WGS) entry which is preliminary data.</text>
</comment>
<dbReference type="AlphaFoldDB" id="A0A0G0A5L2"/>
<evidence type="ECO:0008006" key="3">
    <source>
        <dbReference type="Google" id="ProtNLM"/>
    </source>
</evidence>
<dbReference type="Gene3D" id="1.10.1270.10">
    <property type="entry name" value="TrpR-like"/>
    <property type="match status" value="1"/>
</dbReference>
<dbReference type="Proteomes" id="UP000034045">
    <property type="component" value="Unassembled WGS sequence"/>
</dbReference>
<gene>
    <name evidence="1" type="ORF">UR42_C0009G0014</name>
</gene>
<protein>
    <recommendedName>
        <fullName evidence="3">TrpR like protein, YerC/YecD</fullName>
    </recommendedName>
</protein>
<sequence>MTRVSKKYIKEEIITKLYRLFFEVFSRSDNQRSFLSLIDDILSPAEKIMIAKRLGMIYLLIKGVDFRTIADTLKVSTSTVLFYSVVYKEKKVQTTRLIEQMLKKEKVLNFLEDLFADLTIHPGIYIGHHKLNWEHKKRKEERKTLPL</sequence>
<dbReference type="SUPFAM" id="SSF48295">
    <property type="entry name" value="TrpR-like"/>
    <property type="match status" value="1"/>
</dbReference>
<evidence type="ECO:0000313" key="1">
    <source>
        <dbReference type="EMBL" id="KKP52064.1"/>
    </source>
</evidence>
<organism evidence="1 2">
    <name type="scientific">Candidatus Roizmanbacteria bacterium GW2011_GWA2_33_33</name>
    <dbReference type="NCBI Taxonomy" id="1618476"/>
    <lineage>
        <taxon>Bacteria</taxon>
        <taxon>Candidatus Roizmaniibacteriota</taxon>
    </lineage>
</organism>
<reference evidence="1 2" key="1">
    <citation type="journal article" date="2015" name="Nature">
        <title>rRNA introns, odd ribosomes, and small enigmatic genomes across a large radiation of phyla.</title>
        <authorList>
            <person name="Brown C.T."/>
            <person name="Hug L.A."/>
            <person name="Thomas B.C."/>
            <person name="Sharon I."/>
            <person name="Castelle C.J."/>
            <person name="Singh A."/>
            <person name="Wilkins M.J."/>
            <person name="Williams K.H."/>
            <person name="Banfield J.F."/>
        </authorList>
    </citation>
    <scope>NUCLEOTIDE SEQUENCE [LARGE SCALE GENOMIC DNA]</scope>
</reference>
<dbReference type="GO" id="GO:0003700">
    <property type="term" value="F:DNA-binding transcription factor activity"/>
    <property type="evidence" value="ECO:0007669"/>
    <property type="project" value="InterPro"/>
</dbReference>
<name>A0A0G0A5L2_9BACT</name>
<dbReference type="InterPro" id="IPR000831">
    <property type="entry name" value="Trp_repress"/>
</dbReference>
<dbReference type="Pfam" id="PF01371">
    <property type="entry name" value="Trp_repressor"/>
    <property type="match status" value="1"/>
</dbReference>
<dbReference type="InterPro" id="IPR010921">
    <property type="entry name" value="Trp_repressor/repl_initiator"/>
</dbReference>